<dbReference type="GO" id="GO:0003677">
    <property type="term" value="F:DNA binding"/>
    <property type="evidence" value="ECO:0007669"/>
    <property type="project" value="UniProtKB-KW"/>
</dbReference>
<proteinExistence type="inferred from homology"/>
<dbReference type="InterPro" id="IPR005119">
    <property type="entry name" value="LysR_subst-bd"/>
</dbReference>
<gene>
    <name evidence="6" type="ORF">C7440_0672</name>
</gene>
<evidence type="ECO:0000256" key="1">
    <source>
        <dbReference type="ARBA" id="ARBA00009437"/>
    </source>
</evidence>
<evidence type="ECO:0000256" key="3">
    <source>
        <dbReference type="ARBA" id="ARBA00023125"/>
    </source>
</evidence>
<evidence type="ECO:0000313" key="7">
    <source>
        <dbReference type="Proteomes" id="UP000246145"/>
    </source>
</evidence>
<keyword evidence="4" id="KW-0804">Transcription</keyword>
<organism evidence="6 7">
    <name type="scientific">Pusillimonas noertemannii</name>
    <dbReference type="NCBI Taxonomy" id="305977"/>
    <lineage>
        <taxon>Bacteria</taxon>
        <taxon>Pseudomonadati</taxon>
        <taxon>Pseudomonadota</taxon>
        <taxon>Betaproteobacteria</taxon>
        <taxon>Burkholderiales</taxon>
        <taxon>Alcaligenaceae</taxon>
        <taxon>Pusillimonas</taxon>
    </lineage>
</organism>
<dbReference type="CDD" id="cd08459">
    <property type="entry name" value="PBP2_DntR_NahR_LinR_like"/>
    <property type="match status" value="1"/>
</dbReference>
<dbReference type="InterPro" id="IPR050389">
    <property type="entry name" value="LysR-type_TF"/>
</dbReference>
<keyword evidence="7" id="KW-1185">Reference proteome</keyword>
<reference evidence="6 7" key="1">
    <citation type="submission" date="2018-04" db="EMBL/GenBank/DDBJ databases">
        <title>Genomic Encyclopedia of Type Strains, Phase IV (KMG-IV): sequencing the most valuable type-strain genomes for metagenomic binning, comparative biology and taxonomic classification.</title>
        <authorList>
            <person name="Goeker M."/>
        </authorList>
    </citation>
    <scope>NUCLEOTIDE SEQUENCE [LARGE SCALE GENOMIC DNA]</scope>
    <source>
        <strain evidence="6 7">DSM 10065</strain>
    </source>
</reference>
<dbReference type="InterPro" id="IPR000847">
    <property type="entry name" value="LysR_HTH_N"/>
</dbReference>
<dbReference type="SUPFAM" id="SSF46785">
    <property type="entry name" value="Winged helix' DNA-binding domain"/>
    <property type="match status" value="1"/>
</dbReference>
<dbReference type="SUPFAM" id="SSF53850">
    <property type="entry name" value="Periplasmic binding protein-like II"/>
    <property type="match status" value="1"/>
</dbReference>
<dbReference type="AlphaFoldDB" id="A0A2U1CQV4"/>
<comment type="similarity">
    <text evidence="1">Belongs to the LysR transcriptional regulatory family.</text>
</comment>
<dbReference type="Gene3D" id="1.10.10.10">
    <property type="entry name" value="Winged helix-like DNA-binding domain superfamily/Winged helix DNA-binding domain"/>
    <property type="match status" value="1"/>
</dbReference>
<dbReference type="EMBL" id="QEKO01000001">
    <property type="protein sequence ID" value="PVY68277.1"/>
    <property type="molecule type" value="Genomic_DNA"/>
</dbReference>
<dbReference type="Pfam" id="PF03466">
    <property type="entry name" value="LysR_substrate"/>
    <property type="match status" value="1"/>
</dbReference>
<name>A0A2U1CQV4_9BURK</name>
<comment type="caution">
    <text evidence="6">The sequence shown here is derived from an EMBL/GenBank/DDBJ whole genome shotgun (WGS) entry which is preliminary data.</text>
</comment>
<feature type="domain" description="HTH lysR-type" evidence="5">
    <location>
        <begin position="2"/>
        <end position="59"/>
    </location>
</feature>
<accession>A0A2U1CQV4</accession>
<dbReference type="Gene3D" id="3.40.190.10">
    <property type="entry name" value="Periplasmic binding protein-like II"/>
    <property type="match status" value="2"/>
</dbReference>
<dbReference type="PRINTS" id="PR00039">
    <property type="entry name" value="HTHLYSR"/>
</dbReference>
<dbReference type="InterPro" id="IPR036390">
    <property type="entry name" value="WH_DNA-bd_sf"/>
</dbReference>
<dbReference type="PANTHER" id="PTHR30118:SF15">
    <property type="entry name" value="TRANSCRIPTIONAL REGULATORY PROTEIN"/>
    <property type="match status" value="1"/>
</dbReference>
<protein>
    <submittedName>
        <fullName evidence="6">DNA-binding transcriptional LysR family regulator</fullName>
    </submittedName>
</protein>
<dbReference type="PROSITE" id="PS50931">
    <property type="entry name" value="HTH_LYSR"/>
    <property type="match status" value="1"/>
</dbReference>
<keyword evidence="2" id="KW-0805">Transcription regulation</keyword>
<dbReference type="Proteomes" id="UP000246145">
    <property type="component" value="Unassembled WGS sequence"/>
</dbReference>
<evidence type="ECO:0000313" key="6">
    <source>
        <dbReference type="EMBL" id="PVY68277.1"/>
    </source>
</evidence>
<sequence>MLDIGLIRAFVAIYDTGSVTLAAERLFLTQPTVSYALSRLREVLNDRLFVRDGRYMTPTLRADECYLQFSQILRQIEDVVSQGQGFDPAVSDRRFRIAMSDIATFAFLPPLMEILHRRAPDVEVEVVQPPIDDIPDFLATGKLDVAIGNLPTVSSLTASSLLMREHYVCLMSEAHSTIGETLSEKEFLAARHANVSSEFTGHKHLEQALQQAGAKRKISVQVKQFTVLPYLIKSTDYLAVIPSQVSKVFVVHGGLKELPLPIDIPEIEVRVHWDEQQGKNAPQKWFCDVIREALSYP</sequence>
<evidence type="ECO:0000256" key="4">
    <source>
        <dbReference type="ARBA" id="ARBA00023163"/>
    </source>
</evidence>
<evidence type="ECO:0000256" key="2">
    <source>
        <dbReference type="ARBA" id="ARBA00023015"/>
    </source>
</evidence>
<dbReference type="Pfam" id="PF00126">
    <property type="entry name" value="HTH_1"/>
    <property type="match status" value="1"/>
</dbReference>
<dbReference type="GO" id="GO:0003700">
    <property type="term" value="F:DNA-binding transcription factor activity"/>
    <property type="evidence" value="ECO:0007669"/>
    <property type="project" value="InterPro"/>
</dbReference>
<keyword evidence="3 6" id="KW-0238">DNA-binding</keyword>
<dbReference type="InterPro" id="IPR036388">
    <property type="entry name" value="WH-like_DNA-bd_sf"/>
</dbReference>
<dbReference type="PANTHER" id="PTHR30118">
    <property type="entry name" value="HTH-TYPE TRANSCRIPTIONAL REGULATOR LEUO-RELATED"/>
    <property type="match status" value="1"/>
</dbReference>
<dbReference type="STRING" id="1231391.GCA_000308195_03264"/>
<evidence type="ECO:0000259" key="5">
    <source>
        <dbReference type="PROSITE" id="PS50931"/>
    </source>
</evidence>